<dbReference type="AlphaFoldDB" id="A0AAQ3L896"/>
<name>A0AAQ3L896_9BACT</name>
<dbReference type="EMBL" id="CP136920">
    <property type="protein sequence ID" value="WOO41489.1"/>
    <property type="molecule type" value="Genomic_DNA"/>
</dbReference>
<dbReference type="Proteomes" id="UP001304300">
    <property type="component" value="Chromosome"/>
</dbReference>
<gene>
    <name evidence="2" type="ORF">RZN69_00210</name>
</gene>
<keyword evidence="3" id="KW-1185">Reference proteome</keyword>
<proteinExistence type="predicted"/>
<reference evidence="2 3" key="1">
    <citation type="submission" date="2023-10" db="EMBL/GenBank/DDBJ databases">
        <title>Rubellicoccus peritrichatus gen. nov., sp. nov., isolated from an algae of coral reef tank.</title>
        <authorList>
            <person name="Luo J."/>
        </authorList>
    </citation>
    <scope>NUCLEOTIDE SEQUENCE [LARGE SCALE GENOMIC DNA]</scope>
    <source>
        <strain evidence="2 3">CR14</strain>
    </source>
</reference>
<dbReference type="KEGG" id="puo:RZN69_00210"/>
<organism evidence="2 3">
    <name type="scientific">Rubellicoccus peritrichatus</name>
    <dbReference type="NCBI Taxonomy" id="3080537"/>
    <lineage>
        <taxon>Bacteria</taxon>
        <taxon>Pseudomonadati</taxon>
        <taxon>Verrucomicrobiota</taxon>
        <taxon>Opitutia</taxon>
        <taxon>Puniceicoccales</taxon>
        <taxon>Cerasicoccaceae</taxon>
        <taxon>Rubellicoccus</taxon>
    </lineage>
</organism>
<sequence>MPNNETNLVDLGFLDARCKLIDIAAFMDRIERSGQTDDYRYQALLKALTALQSKNRAEAVLNSLSDPTSKPVEEATAGPAAGAWKG</sequence>
<evidence type="ECO:0000256" key="1">
    <source>
        <dbReference type="SAM" id="MobiDB-lite"/>
    </source>
</evidence>
<accession>A0AAQ3L896</accession>
<evidence type="ECO:0000313" key="2">
    <source>
        <dbReference type="EMBL" id="WOO41489.1"/>
    </source>
</evidence>
<dbReference type="RefSeq" id="WP_317833973.1">
    <property type="nucleotide sequence ID" value="NZ_CP136920.1"/>
</dbReference>
<evidence type="ECO:0000313" key="3">
    <source>
        <dbReference type="Proteomes" id="UP001304300"/>
    </source>
</evidence>
<feature type="region of interest" description="Disordered" evidence="1">
    <location>
        <begin position="62"/>
        <end position="86"/>
    </location>
</feature>
<protein>
    <submittedName>
        <fullName evidence="2">Uncharacterized protein</fullName>
    </submittedName>
</protein>